<dbReference type="AlphaFoldDB" id="A0AB38IC31"/>
<proteinExistence type="predicted"/>
<organism evidence="2 3">
    <name type="scientific">Rhizobium ruizarguesonis</name>
    <dbReference type="NCBI Taxonomy" id="2081791"/>
    <lineage>
        <taxon>Bacteria</taxon>
        <taxon>Pseudomonadati</taxon>
        <taxon>Pseudomonadota</taxon>
        <taxon>Alphaproteobacteria</taxon>
        <taxon>Hyphomicrobiales</taxon>
        <taxon>Rhizobiaceae</taxon>
        <taxon>Rhizobium/Agrobacterium group</taxon>
        <taxon>Rhizobium</taxon>
    </lineage>
</organism>
<sequence>MNDPVNEAWRPSISPETVRYLILKAKEFDVKDVVTEPDSGSNPSDDNMIGVLEDHDDDPPMTRAA</sequence>
<evidence type="ECO:0000313" key="2">
    <source>
        <dbReference type="EMBL" id="TBC17604.1"/>
    </source>
</evidence>
<name>A0AB38IC31_9HYPH</name>
<dbReference type="EMBL" id="SIMR01000001">
    <property type="protein sequence ID" value="TBC17604.1"/>
    <property type="molecule type" value="Genomic_DNA"/>
</dbReference>
<evidence type="ECO:0000313" key="3">
    <source>
        <dbReference type="Proteomes" id="UP000294215"/>
    </source>
</evidence>
<dbReference type="Proteomes" id="UP000294215">
    <property type="component" value="Unassembled WGS sequence"/>
</dbReference>
<reference evidence="2 3" key="1">
    <citation type="submission" date="2019-02" db="EMBL/GenBank/DDBJ databases">
        <title>The genomic architecture of introgression among sibling species of bacteria.</title>
        <authorList>
            <person name="Cavassim M.I.A."/>
            <person name="Moeskjaer S."/>
            <person name="Moslemi C."/>
            <person name="Fields B."/>
            <person name="Bachmann A."/>
            <person name="Vilhjalmsson B."/>
            <person name="Schierup M.H."/>
            <person name="Young J.P.W."/>
            <person name="Andersen S.U."/>
        </authorList>
    </citation>
    <scope>NUCLEOTIDE SEQUENCE [LARGE SCALE GENOMIC DNA]</scope>
    <source>
        <strain evidence="2 3">SM92</strain>
    </source>
</reference>
<feature type="region of interest" description="Disordered" evidence="1">
    <location>
        <begin position="34"/>
        <end position="65"/>
    </location>
</feature>
<evidence type="ECO:0000256" key="1">
    <source>
        <dbReference type="SAM" id="MobiDB-lite"/>
    </source>
</evidence>
<dbReference type="RefSeq" id="WP_130702371.1">
    <property type="nucleotide sequence ID" value="NZ_SIMP01000001.1"/>
</dbReference>
<accession>A0AB38IC31</accession>
<protein>
    <submittedName>
        <fullName evidence="2">Uncharacterized protein</fullName>
    </submittedName>
</protein>
<gene>
    <name evidence="2" type="ORF">ELH40_22975</name>
</gene>
<comment type="caution">
    <text evidence="2">The sequence shown here is derived from an EMBL/GenBank/DDBJ whole genome shotgun (WGS) entry which is preliminary data.</text>
</comment>